<dbReference type="EC" id="6.1.1.10" evidence="13"/>
<accession>A0A537LPG9</accession>
<dbReference type="Pfam" id="PF19303">
    <property type="entry name" value="Anticodon_3"/>
    <property type="match status" value="1"/>
</dbReference>
<dbReference type="PANTHER" id="PTHR43326:SF1">
    <property type="entry name" value="METHIONINE--TRNA LIGASE, MITOCHONDRIAL"/>
    <property type="match status" value="1"/>
</dbReference>
<evidence type="ECO:0000256" key="7">
    <source>
        <dbReference type="ARBA" id="ARBA00022741"/>
    </source>
</evidence>
<name>A0A537LPG9_9BACT</name>
<dbReference type="InterPro" id="IPR002547">
    <property type="entry name" value="tRNA-bd_dom"/>
</dbReference>
<reference evidence="16 17" key="1">
    <citation type="journal article" date="2019" name="Nat. Microbiol.">
        <title>Mediterranean grassland soil C-N compound turnover is dependent on rainfall and depth, and is mediated by genomically divergent microorganisms.</title>
        <authorList>
            <person name="Diamond S."/>
            <person name="Andeer P.F."/>
            <person name="Li Z."/>
            <person name="Crits-Christoph A."/>
            <person name="Burstein D."/>
            <person name="Anantharaman K."/>
            <person name="Lane K.R."/>
            <person name="Thomas B.C."/>
            <person name="Pan C."/>
            <person name="Northen T.R."/>
            <person name="Banfield J.F."/>
        </authorList>
    </citation>
    <scope>NUCLEOTIDE SEQUENCE [LARGE SCALE GENOMIC DNA]</scope>
    <source>
        <strain evidence="16">NP_2</strain>
    </source>
</reference>
<evidence type="ECO:0000256" key="14">
    <source>
        <dbReference type="RuleBase" id="RU363039"/>
    </source>
</evidence>
<proteinExistence type="inferred from homology"/>
<sequence>MDEKRYYITTPIYYVNDVPHIGHAYTTIAADVAARFKRLAGYDVFFLTGTDEHGVNIERVAKQHDVTPREWCDRIAAEFKKLWEFLNISNDDFIRTTEPRHERVAAQVFRNLYEKGDIYLGKYEGWYCSSCESFYLETELAPDKTCLIHTGRKTEWTSEDSYLFRLSRYQQWLLDYIKENPTCVEPEVRRNEVVSFVRSGLKDLSVSRSTFSWGVPVPFDQRHVIYVWIDALTNYISALGYPNGEKFERFWPANVHLVGKEIVRFHAVYWPILLHAAEIALPLQTFAHGWLTFGGQRFSKSLGVVIDPAALSREIASESGAEIGVAIDALRYFLLREIPFGTDGDFNKPALIHRFNADLANDYGNLLNRTLPQLGRHFDGRVPARGPEAGQDRLLRQVAIEVASSVERFIDRLDFKSALEEIWRLLGTANKYIDEEAPWQVVRTDRARAGTVLYNTLEAVRIATILLSPWLPTATVRVWEQLGIAASLTTQRLNDARQWGGLPAGTRVSSGAPIFPRIDTKVAASPGAASTGGGETVSTISIDEFRKLDIRVGEVLAATRVAGTEKLIEVKVDIGGDVRTIVTGLVPLYQPDELVGKRIIVLANLEPRRVRGVTSQGMLLAAEWEGEVALLTVEKNAPKGAKIT</sequence>
<comment type="subcellular location">
    <subcellularLocation>
        <location evidence="2 13">Cytoplasm</location>
    </subcellularLocation>
</comment>
<organism evidence="16 17">
    <name type="scientific">Candidatus Segetimicrobium genomatis</name>
    <dbReference type="NCBI Taxonomy" id="2569760"/>
    <lineage>
        <taxon>Bacteria</taxon>
        <taxon>Bacillati</taxon>
        <taxon>Candidatus Sysuimicrobiota</taxon>
        <taxon>Candidatus Sysuimicrobiia</taxon>
        <taxon>Candidatus Sysuimicrobiales</taxon>
        <taxon>Candidatus Segetimicrobiaceae</taxon>
        <taxon>Candidatus Segetimicrobium</taxon>
    </lineage>
</organism>
<keyword evidence="6 13" id="KW-0436">Ligase</keyword>
<feature type="binding site" evidence="13">
    <location>
        <position position="128"/>
    </location>
    <ligand>
        <name>Zn(2+)</name>
        <dbReference type="ChEBI" id="CHEBI:29105"/>
    </ligand>
</feature>
<evidence type="ECO:0000256" key="2">
    <source>
        <dbReference type="ARBA" id="ARBA00004496"/>
    </source>
</evidence>
<dbReference type="EMBL" id="VBAJ01000032">
    <property type="protein sequence ID" value="TMJ09911.1"/>
    <property type="molecule type" value="Genomic_DNA"/>
</dbReference>
<keyword evidence="10 13" id="KW-0648">Protein biosynthesis</keyword>
<evidence type="ECO:0000256" key="13">
    <source>
        <dbReference type="HAMAP-Rule" id="MF_01228"/>
    </source>
</evidence>
<dbReference type="PROSITE" id="PS50886">
    <property type="entry name" value="TRBD"/>
    <property type="match status" value="1"/>
</dbReference>
<dbReference type="CDD" id="cd07957">
    <property type="entry name" value="Anticodon_Ia_Met"/>
    <property type="match status" value="1"/>
</dbReference>
<dbReference type="FunFam" id="2.170.220.10:FF:000002">
    <property type="entry name" value="Methionine--tRNA ligase"/>
    <property type="match status" value="1"/>
</dbReference>
<comment type="function">
    <text evidence="1 13">Is required not only for elongation of protein synthesis but also for the initiation of all mRNA translation through initiator tRNA(fMet) aminoacylation.</text>
</comment>
<dbReference type="AlphaFoldDB" id="A0A537LPG9"/>
<dbReference type="HAMAP" id="MF_01228">
    <property type="entry name" value="Met_tRNA_synth_type2"/>
    <property type="match status" value="1"/>
</dbReference>
<dbReference type="InterPro" id="IPR041872">
    <property type="entry name" value="Anticodon_Met"/>
</dbReference>
<comment type="caution">
    <text evidence="16">The sequence shown here is derived from an EMBL/GenBank/DDBJ whole genome shotgun (WGS) entry which is preliminary data.</text>
</comment>
<dbReference type="CDD" id="cd02800">
    <property type="entry name" value="tRNA_bind_EcMetRS_like"/>
    <property type="match status" value="1"/>
</dbReference>
<evidence type="ECO:0000256" key="8">
    <source>
        <dbReference type="ARBA" id="ARBA00022840"/>
    </source>
</evidence>
<dbReference type="GO" id="GO:0004825">
    <property type="term" value="F:methionine-tRNA ligase activity"/>
    <property type="evidence" value="ECO:0007669"/>
    <property type="project" value="UniProtKB-UniRule"/>
</dbReference>
<evidence type="ECO:0000256" key="3">
    <source>
        <dbReference type="ARBA" id="ARBA00011738"/>
    </source>
</evidence>
<dbReference type="Pfam" id="PF09334">
    <property type="entry name" value="tRNA-synt_1g"/>
    <property type="match status" value="2"/>
</dbReference>
<dbReference type="SUPFAM" id="SSF50249">
    <property type="entry name" value="Nucleic acid-binding proteins"/>
    <property type="match status" value="1"/>
</dbReference>
<dbReference type="InterPro" id="IPR014758">
    <property type="entry name" value="Met-tRNA_synth"/>
</dbReference>
<feature type="binding site" evidence="13">
    <location>
        <position position="149"/>
    </location>
    <ligand>
        <name>Zn(2+)</name>
        <dbReference type="ChEBI" id="CHEBI:29105"/>
    </ligand>
</feature>
<dbReference type="SUPFAM" id="SSF52374">
    <property type="entry name" value="Nucleotidylyl transferase"/>
    <property type="match status" value="1"/>
</dbReference>
<evidence type="ECO:0000256" key="4">
    <source>
        <dbReference type="ARBA" id="ARBA00022490"/>
    </source>
</evidence>
<dbReference type="Gene3D" id="2.40.50.140">
    <property type="entry name" value="Nucleic acid-binding proteins"/>
    <property type="match status" value="1"/>
</dbReference>
<evidence type="ECO:0000313" key="17">
    <source>
        <dbReference type="Proteomes" id="UP000318661"/>
    </source>
</evidence>
<dbReference type="SUPFAM" id="SSF47323">
    <property type="entry name" value="Anticodon-binding domain of a subclass of class I aminoacyl-tRNA synthetases"/>
    <property type="match status" value="1"/>
</dbReference>
<dbReference type="InterPro" id="IPR033911">
    <property type="entry name" value="MetRS_core"/>
</dbReference>
<dbReference type="InterPro" id="IPR023457">
    <property type="entry name" value="Met-tRNA_synth_2"/>
</dbReference>
<dbReference type="PANTHER" id="PTHR43326">
    <property type="entry name" value="METHIONYL-TRNA SYNTHETASE"/>
    <property type="match status" value="1"/>
</dbReference>
<dbReference type="Gene3D" id="1.10.730.10">
    <property type="entry name" value="Isoleucyl-tRNA Synthetase, Domain 1"/>
    <property type="match status" value="1"/>
</dbReference>
<dbReference type="InterPro" id="IPR014729">
    <property type="entry name" value="Rossmann-like_a/b/a_fold"/>
</dbReference>
<evidence type="ECO:0000256" key="12">
    <source>
        <dbReference type="ARBA" id="ARBA00047364"/>
    </source>
</evidence>
<dbReference type="Gene3D" id="2.170.220.10">
    <property type="match status" value="1"/>
</dbReference>
<dbReference type="InterPro" id="IPR009080">
    <property type="entry name" value="tRNAsynth_Ia_anticodon-bd"/>
</dbReference>
<evidence type="ECO:0000256" key="11">
    <source>
        <dbReference type="ARBA" id="ARBA00023146"/>
    </source>
</evidence>
<keyword evidence="7 13" id="KW-0547">Nucleotide-binding</keyword>
<keyword evidence="8 13" id="KW-0067">ATP-binding</keyword>
<feature type="binding site" evidence="13">
    <location>
        <position position="131"/>
    </location>
    <ligand>
        <name>Zn(2+)</name>
        <dbReference type="ChEBI" id="CHEBI:29105"/>
    </ligand>
</feature>
<dbReference type="GO" id="GO:0005737">
    <property type="term" value="C:cytoplasm"/>
    <property type="evidence" value="ECO:0007669"/>
    <property type="project" value="UniProtKB-SubCell"/>
</dbReference>
<dbReference type="PRINTS" id="PR01041">
    <property type="entry name" value="TRNASYNTHMET"/>
</dbReference>
<feature type="binding site" evidence="13">
    <location>
        <position position="146"/>
    </location>
    <ligand>
        <name>Zn(2+)</name>
        <dbReference type="ChEBI" id="CHEBI:29105"/>
    </ligand>
</feature>
<evidence type="ECO:0000256" key="1">
    <source>
        <dbReference type="ARBA" id="ARBA00003314"/>
    </source>
</evidence>
<dbReference type="InterPro" id="IPR004495">
    <property type="entry name" value="Met-tRNA-synth_bsu_C"/>
</dbReference>
<dbReference type="Gene3D" id="3.40.50.620">
    <property type="entry name" value="HUPs"/>
    <property type="match status" value="1"/>
</dbReference>
<dbReference type="GO" id="GO:0005524">
    <property type="term" value="F:ATP binding"/>
    <property type="evidence" value="ECO:0007669"/>
    <property type="project" value="UniProtKB-UniRule"/>
</dbReference>
<gene>
    <name evidence="13 16" type="primary">metG</name>
    <name evidence="16" type="ORF">E6G99_01895</name>
</gene>
<dbReference type="Proteomes" id="UP000318661">
    <property type="component" value="Unassembled WGS sequence"/>
</dbReference>
<keyword evidence="9 13" id="KW-0694">RNA-binding</keyword>
<dbReference type="InterPro" id="IPR012340">
    <property type="entry name" value="NA-bd_OB-fold"/>
</dbReference>
<comment type="similarity">
    <text evidence="14">Belongs to the class-I aminoacyl-tRNA synthetase family.</text>
</comment>
<comment type="caution">
    <text evidence="13">Lacks conserved residue(s) required for the propagation of feature annotation.</text>
</comment>
<evidence type="ECO:0000259" key="15">
    <source>
        <dbReference type="PROSITE" id="PS50886"/>
    </source>
</evidence>
<keyword evidence="4 13" id="KW-0963">Cytoplasm</keyword>
<dbReference type="GO" id="GO:0000049">
    <property type="term" value="F:tRNA binding"/>
    <property type="evidence" value="ECO:0007669"/>
    <property type="project" value="UniProtKB-UniRule"/>
</dbReference>
<evidence type="ECO:0000313" key="16">
    <source>
        <dbReference type="EMBL" id="TMJ09911.1"/>
    </source>
</evidence>
<dbReference type="GO" id="GO:0006431">
    <property type="term" value="P:methionyl-tRNA aminoacylation"/>
    <property type="evidence" value="ECO:0007669"/>
    <property type="project" value="UniProtKB-UniRule"/>
</dbReference>
<protein>
    <recommendedName>
        <fullName evidence="13">Methionine--tRNA ligase</fullName>
        <ecNumber evidence="13">6.1.1.10</ecNumber>
    </recommendedName>
    <alternativeName>
        <fullName evidence="13">Methionyl-tRNA synthetase</fullName>
        <shortName evidence="13">MetRS</shortName>
    </alternativeName>
</protein>
<dbReference type="CDD" id="cd00814">
    <property type="entry name" value="MetRS_core"/>
    <property type="match status" value="1"/>
</dbReference>
<comment type="subunit">
    <text evidence="3 13">Homodimer.</text>
</comment>
<feature type="domain" description="TRNA-binding" evidence="15">
    <location>
        <begin position="544"/>
        <end position="644"/>
    </location>
</feature>
<dbReference type="NCBIfam" id="NF008900">
    <property type="entry name" value="PRK12267.1"/>
    <property type="match status" value="1"/>
</dbReference>
<dbReference type="NCBIfam" id="TIGR00398">
    <property type="entry name" value="metG"/>
    <property type="match status" value="1"/>
</dbReference>
<keyword evidence="11 13" id="KW-0030">Aminoacyl-tRNA synthetase</keyword>
<dbReference type="InterPro" id="IPR015413">
    <property type="entry name" value="Methionyl/Leucyl_tRNA_Synth"/>
</dbReference>
<feature type="short sequence motif" description="'HIGH' region" evidence="13">
    <location>
        <begin position="13"/>
        <end position="23"/>
    </location>
</feature>
<evidence type="ECO:0000256" key="9">
    <source>
        <dbReference type="ARBA" id="ARBA00022884"/>
    </source>
</evidence>
<comment type="catalytic activity">
    <reaction evidence="12 13">
        <text>tRNA(Met) + L-methionine + ATP = L-methionyl-tRNA(Met) + AMP + diphosphate</text>
        <dbReference type="Rhea" id="RHEA:13481"/>
        <dbReference type="Rhea" id="RHEA-COMP:9667"/>
        <dbReference type="Rhea" id="RHEA-COMP:9698"/>
        <dbReference type="ChEBI" id="CHEBI:30616"/>
        <dbReference type="ChEBI" id="CHEBI:33019"/>
        <dbReference type="ChEBI" id="CHEBI:57844"/>
        <dbReference type="ChEBI" id="CHEBI:78442"/>
        <dbReference type="ChEBI" id="CHEBI:78530"/>
        <dbReference type="ChEBI" id="CHEBI:456215"/>
        <dbReference type="EC" id="6.1.1.10"/>
    </reaction>
</comment>
<keyword evidence="5 13" id="KW-0820">tRNA-binding</keyword>
<dbReference type="FunFam" id="2.40.50.140:FF:000042">
    <property type="entry name" value="Methionine--tRNA ligase"/>
    <property type="match status" value="1"/>
</dbReference>
<evidence type="ECO:0000256" key="5">
    <source>
        <dbReference type="ARBA" id="ARBA00022555"/>
    </source>
</evidence>
<evidence type="ECO:0000256" key="6">
    <source>
        <dbReference type="ARBA" id="ARBA00022598"/>
    </source>
</evidence>
<dbReference type="Pfam" id="PF01588">
    <property type="entry name" value="tRNA_bind"/>
    <property type="match status" value="1"/>
</dbReference>
<evidence type="ECO:0000256" key="10">
    <source>
        <dbReference type="ARBA" id="ARBA00022917"/>
    </source>
</evidence>